<reference evidence="6 7" key="1">
    <citation type="submission" date="2020-08" db="EMBL/GenBank/DDBJ databases">
        <title>Sequencing the genomes of 1000 actinobacteria strains.</title>
        <authorList>
            <person name="Klenk H.-P."/>
        </authorList>
    </citation>
    <scope>NUCLEOTIDE SEQUENCE [LARGE SCALE GENOMIC DNA]</scope>
    <source>
        <strain evidence="6 7">DSM 41827</strain>
    </source>
</reference>
<comment type="cofactor">
    <cofactor evidence="1">
        <name>[4Fe-4S] cluster</name>
        <dbReference type="ChEBI" id="CHEBI:49883"/>
    </cofactor>
</comment>
<dbReference type="EC" id="1.17.7.4" evidence="6"/>
<dbReference type="GO" id="GO:0019288">
    <property type="term" value="P:isopentenyl diphosphate biosynthetic process, methylerythritol 4-phosphate pathway"/>
    <property type="evidence" value="ECO:0007669"/>
    <property type="project" value="InterPro"/>
</dbReference>
<gene>
    <name evidence="6" type="ORF">HDA42_005613</name>
</gene>
<evidence type="ECO:0000256" key="4">
    <source>
        <dbReference type="ARBA" id="ARBA00023004"/>
    </source>
</evidence>
<dbReference type="EMBL" id="JACJIJ010000002">
    <property type="protein sequence ID" value="MBA9056435.1"/>
    <property type="molecule type" value="Genomic_DNA"/>
</dbReference>
<dbReference type="GO" id="GO:0051539">
    <property type="term" value="F:4 iron, 4 sulfur cluster binding"/>
    <property type="evidence" value="ECO:0007669"/>
    <property type="project" value="UniProtKB-KW"/>
</dbReference>
<dbReference type="AlphaFoldDB" id="A0A7W3NTI4"/>
<dbReference type="InterPro" id="IPR003451">
    <property type="entry name" value="LytB/IspH"/>
</dbReference>
<comment type="caution">
    <text evidence="6">The sequence shown here is derived from an EMBL/GenBank/DDBJ whole genome shotgun (WGS) entry which is preliminary data.</text>
</comment>
<organism evidence="6 7">
    <name type="scientific">Streptomyces murinus</name>
    <dbReference type="NCBI Taxonomy" id="33900"/>
    <lineage>
        <taxon>Bacteria</taxon>
        <taxon>Bacillati</taxon>
        <taxon>Actinomycetota</taxon>
        <taxon>Actinomycetes</taxon>
        <taxon>Kitasatosporales</taxon>
        <taxon>Streptomycetaceae</taxon>
        <taxon>Streptomyces</taxon>
    </lineage>
</organism>
<evidence type="ECO:0000256" key="5">
    <source>
        <dbReference type="ARBA" id="ARBA00023014"/>
    </source>
</evidence>
<keyword evidence="6" id="KW-0560">Oxidoreductase</keyword>
<evidence type="ECO:0000313" key="6">
    <source>
        <dbReference type="EMBL" id="MBA9056435.1"/>
    </source>
</evidence>
<dbReference type="Pfam" id="PF02401">
    <property type="entry name" value="LYTB"/>
    <property type="match status" value="1"/>
</dbReference>
<proteinExistence type="predicted"/>
<dbReference type="GO" id="GO:0051745">
    <property type="term" value="F:4-hydroxy-3-methylbut-2-enyl diphosphate reductase activity"/>
    <property type="evidence" value="ECO:0007669"/>
    <property type="project" value="UniProtKB-EC"/>
</dbReference>
<evidence type="ECO:0000313" key="7">
    <source>
        <dbReference type="Proteomes" id="UP000577386"/>
    </source>
</evidence>
<keyword evidence="7" id="KW-1185">Reference proteome</keyword>
<keyword evidence="4" id="KW-0408">Iron</keyword>
<name>A0A7W3NTI4_STRMR</name>
<dbReference type="GeneID" id="93976906"/>
<accession>A0A7W3NTI4</accession>
<dbReference type="RefSeq" id="WP_182776887.1">
    <property type="nucleotide sequence ID" value="NZ_BAAAHW010000001.1"/>
</dbReference>
<keyword evidence="3" id="KW-0479">Metal-binding</keyword>
<dbReference type="GO" id="GO:0046872">
    <property type="term" value="F:metal ion binding"/>
    <property type="evidence" value="ECO:0007669"/>
    <property type="project" value="UniProtKB-KW"/>
</dbReference>
<protein>
    <submittedName>
        <fullName evidence="6">4-hydroxy-3-methylbut-2-enyl diphosphate reductase</fullName>
        <ecNumber evidence="6">1.17.7.4</ecNumber>
    </submittedName>
</protein>
<evidence type="ECO:0000256" key="1">
    <source>
        <dbReference type="ARBA" id="ARBA00001966"/>
    </source>
</evidence>
<dbReference type="Gene3D" id="3.40.1010.20">
    <property type="entry name" value="4-hydroxy-3-methylbut-2-enyl diphosphate reductase, catalytic domain"/>
    <property type="match status" value="2"/>
</dbReference>
<keyword evidence="5" id="KW-0411">Iron-sulfur</keyword>
<evidence type="ECO:0000256" key="2">
    <source>
        <dbReference type="ARBA" id="ARBA00022485"/>
    </source>
</evidence>
<dbReference type="GO" id="GO:0050992">
    <property type="term" value="P:dimethylallyl diphosphate biosynthetic process"/>
    <property type="evidence" value="ECO:0007669"/>
    <property type="project" value="InterPro"/>
</dbReference>
<sequence length="376" mass="39715">MNRSVLSEVFRATLRVPPGTLTVATSFTHPARGRVDCPAHGLLAALTRNSGLAPRSRALPAGCLHEHLPDAATTVFAVTYERPEGGHHGLALAADAKDSAALAFAGRQIDSFRAVLRTRRLLYVMAPTTNVDGRAPAGSVPAGSVPAQTAAAPSWESCGCPATRACPATRNANSALHRFTDRGDEVVVVGSQAAGPPPWEARTSGAAPVAVRSRQEAESVAIGDPDRLAFVVTPGSVVSEVAAILKVLRRRYPRLRGQHPSEWCYTMEDLHTAVAAALSQSDTLLVAGRRSAPAVRTAVSQAAEAKLRVHDVTTPTSLRPQDIDAATITLVDATPDGRGRREIGRIMNGLGPASHIRREVRSYPEPLLVPRSAPAR</sequence>
<dbReference type="Proteomes" id="UP000577386">
    <property type="component" value="Unassembled WGS sequence"/>
</dbReference>
<evidence type="ECO:0000256" key="3">
    <source>
        <dbReference type="ARBA" id="ARBA00022723"/>
    </source>
</evidence>
<keyword evidence="2" id="KW-0004">4Fe-4S</keyword>